<organism evidence="2 3">
    <name type="scientific">Micromonospora rosaria</name>
    <dbReference type="NCBI Taxonomy" id="47874"/>
    <lineage>
        <taxon>Bacteria</taxon>
        <taxon>Bacillati</taxon>
        <taxon>Actinomycetota</taxon>
        <taxon>Actinomycetes</taxon>
        <taxon>Micromonosporales</taxon>
        <taxon>Micromonosporaceae</taxon>
        <taxon>Micromonospora</taxon>
    </lineage>
</organism>
<comment type="caution">
    <text evidence="2">The sequence shown here is derived from an EMBL/GenBank/DDBJ whole genome shotgun (WGS) entry which is preliminary data.</text>
</comment>
<evidence type="ECO:0000313" key="2">
    <source>
        <dbReference type="EMBL" id="KXK63402.1"/>
    </source>
</evidence>
<proteinExistence type="predicted"/>
<dbReference type="InterPro" id="IPR000335">
    <property type="entry name" value="Bleomycin-R"/>
</dbReference>
<keyword evidence="1" id="KW-0046">Antibiotic resistance</keyword>
<dbReference type="AlphaFoldDB" id="A0A136PY85"/>
<evidence type="ECO:0000256" key="1">
    <source>
        <dbReference type="ARBA" id="ARBA00023251"/>
    </source>
</evidence>
<dbReference type="OrthoDB" id="9798201at2"/>
<dbReference type="Pfam" id="PF19581">
    <property type="entry name" value="Glyoxalase_7"/>
    <property type="match status" value="1"/>
</dbReference>
<sequence>MTERLAPVLWTTDANAAADWFARLSFVKQWEHRFAPDLPLYVSIARGDVEIHLSEHTGDARPGTLLYLYVDDLDAAAAACGVGAVEQKNWGREFEVVDLDGNRLRIGALHR</sequence>
<gene>
    <name evidence="2" type="ORF">AWW66_03550</name>
</gene>
<keyword evidence="3" id="KW-1185">Reference proteome</keyword>
<dbReference type="GO" id="GO:0046677">
    <property type="term" value="P:response to antibiotic"/>
    <property type="evidence" value="ECO:0007669"/>
    <property type="project" value="UniProtKB-KW"/>
</dbReference>
<protein>
    <submittedName>
        <fullName evidence="2">Glyoxalase</fullName>
    </submittedName>
</protein>
<dbReference type="SUPFAM" id="SSF54593">
    <property type="entry name" value="Glyoxalase/Bleomycin resistance protein/Dihydroxybiphenyl dioxygenase"/>
    <property type="match status" value="1"/>
</dbReference>
<reference evidence="2 3" key="1">
    <citation type="submission" date="2016-01" db="EMBL/GenBank/DDBJ databases">
        <title>Whole genome sequence and analysis of Micromonospora rosaria DSM 803, which can produce antibacterial substance rosamicin.</title>
        <authorList>
            <person name="Yang H."/>
            <person name="He X."/>
            <person name="Zhu D."/>
        </authorList>
    </citation>
    <scope>NUCLEOTIDE SEQUENCE [LARGE SCALE GENOMIC DNA]</scope>
    <source>
        <strain evidence="2 3">DSM 803</strain>
    </source>
</reference>
<dbReference type="InterPro" id="IPR029068">
    <property type="entry name" value="Glyas_Bleomycin-R_OHBP_Dase"/>
</dbReference>
<dbReference type="RefSeq" id="WP_067359852.1">
    <property type="nucleotide sequence ID" value="NZ_JBIUBN010000003.1"/>
</dbReference>
<dbReference type="Proteomes" id="UP000070620">
    <property type="component" value="Unassembled WGS sequence"/>
</dbReference>
<dbReference type="Gene3D" id="3.10.180.10">
    <property type="entry name" value="2,3-Dihydroxybiphenyl 1,2-Dioxygenase, domain 1"/>
    <property type="match status" value="1"/>
</dbReference>
<name>A0A136PY85_9ACTN</name>
<dbReference type="EMBL" id="LRQV01000006">
    <property type="protein sequence ID" value="KXK63402.1"/>
    <property type="molecule type" value="Genomic_DNA"/>
</dbReference>
<accession>A0A136PY85</accession>
<evidence type="ECO:0000313" key="3">
    <source>
        <dbReference type="Proteomes" id="UP000070620"/>
    </source>
</evidence>